<dbReference type="Proteomes" id="UP000823388">
    <property type="component" value="Chromosome 7K"/>
</dbReference>
<evidence type="ECO:0000313" key="10">
    <source>
        <dbReference type="Proteomes" id="UP000823388"/>
    </source>
</evidence>
<dbReference type="PANTHER" id="PTHR31669">
    <property type="entry name" value="PROTEIN FAR1-RELATED SEQUENCE 10-RELATED"/>
    <property type="match status" value="1"/>
</dbReference>
<name>A0A8T0QBR5_PANVG</name>
<sequence length="290" mass="33153">MRTPPHMLMQAGKLYTPPIFDAFQGEYETSLAAWIKPLDGNNEYLVGDFIFEEEYKVTGDPLKQTVECICQQFDRIGILCGHALKVLDLMNIKLLPPQYVLKRWTREARSGTIQDHRGRNIIKNPNMDAILRCRYMSHKFLNLAQRAANFPECTMLVDNTLDILGKQIEEKINACASTSSYPCTAPTNTSPLNDSLSTAHLKKKEVETRSSKRTRTWLDKKKKFRKKRQNTATPQVWEEADSGGAQAQEQVAHDIVSRDKVKESQGYKDNISFTQMLMEPLTDDVFTRFG</sequence>
<reference evidence="9" key="1">
    <citation type="submission" date="2020-05" db="EMBL/GenBank/DDBJ databases">
        <title>WGS assembly of Panicum virgatum.</title>
        <authorList>
            <person name="Lovell J.T."/>
            <person name="Jenkins J."/>
            <person name="Shu S."/>
            <person name="Juenger T.E."/>
            <person name="Schmutz J."/>
        </authorList>
    </citation>
    <scope>NUCLEOTIDE SEQUENCE</scope>
    <source>
        <strain evidence="9">AP13</strain>
    </source>
</reference>
<dbReference type="InterPro" id="IPR007527">
    <property type="entry name" value="Znf_SWIM"/>
</dbReference>
<dbReference type="AlphaFoldDB" id="A0A8T0QBR5"/>
<dbReference type="InterPro" id="IPR006564">
    <property type="entry name" value="Znf_PMZ"/>
</dbReference>
<evidence type="ECO:0000256" key="4">
    <source>
        <dbReference type="ARBA" id="ARBA00022833"/>
    </source>
</evidence>
<organism evidence="9 10">
    <name type="scientific">Panicum virgatum</name>
    <name type="common">Blackwell switchgrass</name>
    <dbReference type="NCBI Taxonomy" id="38727"/>
    <lineage>
        <taxon>Eukaryota</taxon>
        <taxon>Viridiplantae</taxon>
        <taxon>Streptophyta</taxon>
        <taxon>Embryophyta</taxon>
        <taxon>Tracheophyta</taxon>
        <taxon>Spermatophyta</taxon>
        <taxon>Magnoliopsida</taxon>
        <taxon>Liliopsida</taxon>
        <taxon>Poales</taxon>
        <taxon>Poaceae</taxon>
        <taxon>PACMAD clade</taxon>
        <taxon>Panicoideae</taxon>
        <taxon>Panicodae</taxon>
        <taxon>Paniceae</taxon>
        <taxon>Panicinae</taxon>
        <taxon>Panicum</taxon>
        <taxon>Panicum sect. Hiantes</taxon>
    </lineage>
</organism>
<keyword evidence="4 6" id="KW-0862">Zinc</keyword>
<accession>A0A8T0QBR5</accession>
<dbReference type="PROSITE" id="PS50966">
    <property type="entry name" value="ZF_SWIM"/>
    <property type="match status" value="1"/>
</dbReference>
<evidence type="ECO:0000256" key="1">
    <source>
        <dbReference type="ARBA" id="ARBA00005889"/>
    </source>
</evidence>
<gene>
    <name evidence="9" type="ORF">PVAP13_7KG169200</name>
</gene>
<keyword evidence="10" id="KW-1185">Reference proteome</keyword>
<dbReference type="GO" id="GO:0006355">
    <property type="term" value="P:regulation of DNA-templated transcription"/>
    <property type="evidence" value="ECO:0007669"/>
    <property type="project" value="UniProtKB-UniRule"/>
</dbReference>
<evidence type="ECO:0000256" key="7">
    <source>
        <dbReference type="SAM" id="MobiDB-lite"/>
    </source>
</evidence>
<dbReference type="GO" id="GO:0008270">
    <property type="term" value="F:zinc ion binding"/>
    <property type="evidence" value="ECO:0007669"/>
    <property type="project" value="UniProtKB-UniRule"/>
</dbReference>
<keyword evidence="2 6" id="KW-0479">Metal-binding</keyword>
<dbReference type="SMART" id="SM00575">
    <property type="entry name" value="ZnF_PMZ"/>
    <property type="match status" value="1"/>
</dbReference>
<evidence type="ECO:0000313" key="9">
    <source>
        <dbReference type="EMBL" id="KAG2572321.1"/>
    </source>
</evidence>
<feature type="region of interest" description="Disordered" evidence="7">
    <location>
        <begin position="201"/>
        <end position="249"/>
    </location>
</feature>
<evidence type="ECO:0000256" key="6">
    <source>
        <dbReference type="RuleBase" id="RU367018"/>
    </source>
</evidence>
<keyword evidence="3 5" id="KW-0863">Zinc-finger</keyword>
<keyword evidence="6" id="KW-0539">Nucleus</keyword>
<dbReference type="PANTHER" id="PTHR31669:SF281">
    <property type="entry name" value="PROTEIN FAR1-RELATED SEQUENCE"/>
    <property type="match status" value="1"/>
</dbReference>
<dbReference type="GO" id="GO:0005634">
    <property type="term" value="C:nucleus"/>
    <property type="evidence" value="ECO:0007669"/>
    <property type="project" value="UniProtKB-SubCell"/>
</dbReference>
<feature type="compositionally biased region" description="Basic residues" evidence="7">
    <location>
        <begin position="211"/>
        <end position="229"/>
    </location>
</feature>
<comment type="caution">
    <text evidence="9">The sequence shown here is derived from an EMBL/GenBank/DDBJ whole genome shotgun (WGS) entry which is preliminary data.</text>
</comment>
<evidence type="ECO:0000256" key="5">
    <source>
        <dbReference type="PROSITE-ProRule" id="PRU00325"/>
    </source>
</evidence>
<dbReference type="EMBL" id="CM029049">
    <property type="protein sequence ID" value="KAG2572321.1"/>
    <property type="molecule type" value="Genomic_DNA"/>
</dbReference>
<dbReference type="InterPro" id="IPR031052">
    <property type="entry name" value="FHY3/FAR1"/>
</dbReference>
<comment type="function">
    <text evidence="6">Putative transcription activator involved in regulating light control of development.</text>
</comment>
<evidence type="ECO:0000256" key="2">
    <source>
        <dbReference type="ARBA" id="ARBA00022723"/>
    </source>
</evidence>
<evidence type="ECO:0000259" key="8">
    <source>
        <dbReference type="PROSITE" id="PS50966"/>
    </source>
</evidence>
<feature type="domain" description="SWIM-type" evidence="8">
    <location>
        <begin position="55"/>
        <end position="91"/>
    </location>
</feature>
<proteinExistence type="inferred from homology"/>
<comment type="subcellular location">
    <subcellularLocation>
        <location evidence="6">Nucleus</location>
    </subcellularLocation>
</comment>
<evidence type="ECO:0000256" key="3">
    <source>
        <dbReference type="ARBA" id="ARBA00022771"/>
    </source>
</evidence>
<comment type="similarity">
    <text evidence="1 6">Belongs to the FHY3/FAR1 family.</text>
</comment>
<protein>
    <recommendedName>
        <fullName evidence="6">Protein FAR1-RELATED SEQUENCE</fullName>
    </recommendedName>
</protein>